<comment type="similarity">
    <text evidence="1 4">Belongs to the enoyl-CoA hydratase/isomerase family.</text>
</comment>
<evidence type="ECO:0000256" key="1">
    <source>
        <dbReference type="ARBA" id="ARBA00005254"/>
    </source>
</evidence>
<dbReference type="PANTHER" id="PTHR11941:SF169">
    <property type="entry name" value="(7AS)-7A-METHYL-1,5-DIOXO-2,3,5,6,7,7A-HEXAHYDRO-1H-INDENE-CARBOXYL-COA HYDROLASE"/>
    <property type="match status" value="1"/>
</dbReference>
<reference evidence="5" key="1">
    <citation type="submission" date="2021-07" db="EMBL/GenBank/DDBJ databases">
        <title>New genus and species of the family Alcaligenaceae.</title>
        <authorList>
            <person name="Hahn M.W."/>
        </authorList>
    </citation>
    <scope>NUCLEOTIDE SEQUENCE</scope>
    <source>
        <strain evidence="5">LF4-65</strain>
    </source>
</reference>
<comment type="caution">
    <text evidence="5">The sequence shown here is derived from an EMBL/GenBank/DDBJ whole genome shotgun (WGS) entry which is preliminary data.</text>
</comment>
<dbReference type="Gene3D" id="3.90.226.10">
    <property type="entry name" value="2-enoyl-CoA Hydratase, Chain A, domain 1"/>
    <property type="match status" value="1"/>
</dbReference>
<keyword evidence="6" id="KW-1185">Reference proteome</keyword>
<name>A0A953NAE6_9BURK</name>
<keyword evidence="3" id="KW-0456">Lyase</keyword>
<dbReference type="InterPro" id="IPR029045">
    <property type="entry name" value="ClpP/crotonase-like_dom_sf"/>
</dbReference>
<evidence type="ECO:0000256" key="3">
    <source>
        <dbReference type="ARBA" id="ARBA00023239"/>
    </source>
</evidence>
<dbReference type="PANTHER" id="PTHR11941">
    <property type="entry name" value="ENOYL-COA HYDRATASE-RELATED"/>
    <property type="match status" value="1"/>
</dbReference>
<dbReference type="InterPro" id="IPR001753">
    <property type="entry name" value="Enoyl-CoA_hydra/iso"/>
</dbReference>
<dbReference type="AlphaFoldDB" id="A0A953NAE6"/>
<sequence>MSSLVSVDEADGVLIITINRPEARNAISFETAQQLSVAFETLDAREDLRIGILTGAGGTFCSGMDLKDFAKTRKRSSVPGKGFAGLNEAPPQKPLIAAVEGFAVAGGFEMMLACDLIVAANNAMFGLPEVKRGLVAGGGGLVRLPRQVPYHIAMEILLTGDMFPAERAQQYGLINVMTDPGQALGEAMKLARKICENGPLAVRTSKSVLVQGLDFPAAKMFDLQRPLTDHIFMSEDAKEGATAFAEKRKPVWRGK</sequence>
<evidence type="ECO:0000256" key="2">
    <source>
        <dbReference type="ARBA" id="ARBA00023098"/>
    </source>
</evidence>
<dbReference type="Pfam" id="PF00378">
    <property type="entry name" value="ECH_1"/>
    <property type="match status" value="1"/>
</dbReference>
<dbReference type="CDD" id="cd06558">
    <property type="entry name" value="crotonase-like"/>
    <property type="match status" value="1"/>
</dbReference>
<dbReference type="RefSeq" id="WP_259661313.1">
    <property type="nucleotide sequence ID" value="NZ_JAHXRI010000007.1"/>
</dbReference>
<dbReference type="PROSITE" id="PS00166">
    <property type="entry name" value="ENOYL_COA_HYDRATASE"/>
    <property type="match status" value="1"/>
</dbReference>
<dbReference type="GO" id="GO:0016829">
    <property type="term" value="F:lyase activity"/>
    <property type="evidence" value="ECO:0007669"/>
    <property type="project" value="UniProtKB-KW"/>
</dbReference>
<gene>
    <name evidence="5" type="ORF">KZZ10_09660</name>
</gene>
<dbReference type="GO" id="GO:0006635">
    <property type="term" value="P:fatty acid beta-oxidation"/>
    <property type="evidence" value="ECO:0007669"/>
    <property type="project" value="TreeGrafter"/>
</dbReference>
<evidence type="ECO:0000313" key="6">
    <source>
        <dbReference type="Proteomes" id="UP000739565"/>
    </source>
</evidence>
<dbReference type="SUPFAM" id="SSF52096">
    <property type="entry name" value="ClpP/crotonase"/>
    <property type="match status" value="1"/>
</dbReference>
<proteinExistence type="inferred from homology"/>
<evidence type="ECO:0000256" key="4">
    <source>
        <dbReference type="RuleBase" id="RU003707"/>
    </source>
</evidence>
<dbReference type="Proteomes" id="UP000739565">
    <property type="component" value="Unassembled WGS sequence"/>
</dbReference>
<evidence type="ECO:0000313" key="5">
    <source>
        <dbReference type="EMBL" id="MBZ1350908.1"/>
    </source>
</evidence>
<dbReference type="Gene3D" id="1.10.12.10">
    <property type="entry name" value="Lyase 2-enoyl-coa Hydratase, Chain A, domain 2"/>
    <property type="match status" value="1"/>
</dbReference>
<accession>A0A953NAE6</accession>
<keyword evidence="2" id="KW-0443">Lipid metabolism</keyword>
<dbReference type="InterPro" id="IPR014748">
    <property type="entry name" value="Enoyl-CoA_hydra_C"/>
</dbReference>
<dbReference type="EMBL" id="JAHXRI010000007">
    <property type="protein sequence ID" value="MBZ1350908.1"/>
    <property type="molecule type" value="Genomic_DNA"/>
</dbReference>
<dbReference type="NCBIfam" id="NF006100">
    <property type="entry name" value="PRK08252.1"/>
    <property type="match status" value="1"/>
</dbReference>
<dbReference type="InterPro" id="IPR018376">
    <property type="entry name" value="Enoyl-CoA_hyd/isom_CS"/>
</dbReference>
<protein>
    <submittedName>
        <fullName evidence="5">Crotonase/enoyl-CoA hydratase family protein</fullName>
    </submittedName>
</protein>
<organism evidence="5 6">
    <name type="scientific">Zwartia hollandica</name>
    <dbReference type="NCBI Taxonomy" id="324606"/>
    <lineage>
        <taxon>Bacteria</taxon>
        <taxon>Pseudomonadati</taxon>
        <taxon>Pseudomonadota</taxon>
        <taxon>Betaproteobacteria</taxon>
        <taxon>Burkholderiales</taxon>
        <taxon>Alcaligenaceae</taxon>
        <taxon>Zwartia</taxon>
    </lineage>
</organism>